<proteinExistence type="inferred from homology"/>
<dbReference type="PROSITE" id="PS00061">
    <property type="entry name" value="ADH_SHORT"/>
    <property type="match status" value="1"/>
</dbReference>
<dbReference type="PANTHER" id="PTHR43963:SF6">
    <property type="entry name" value="CHAIN DEHYDROGENASE FAMILY PROTEIN, PUTATIVE (AFU_ORTHOLOGUE AFUA_3G15350)-RELATED"/>
    <property type="match status" value="1"/>
</dbReference>
<dbReference type="EMBL" id="JBAMIC010000007">
    <property type="protein sequence ID" value="KAK7106386.1"/>
    <property type="molecule type" value="Genomic_DNA"/>
</dbReference>
<organism evidence="6 7">
    <name type="scientific">Littorina saxatilis</name>
    <dbReference type="NCBI Taxonomy" id="31220"/>
    <lineage>
        <taxon>Eukaryota</taxon>
        <taxon>Metazoa</taxon>
        <taxon>Spiralia</taxon>
        <taxon>Lophotrochozoa</taxon>
        <taxon>Mollusca</taxon>
        <taxon>Gastropoda</taxon>
        <taxon>Caenogastropoda</taxon>
        <taxon>Littorinimorpha</taxon>
        <taxon>Littorinoidea</taxon>
        <taxon>Littorinidae</taxon>
        <taxon>Littorina</taxon>
    </lineage>
</organism>
<evidence type="ECO:0000256" key="2">
    <source>
        <dbReference type="ARBA" id="ARBA00022857"/>
    </source>
</evidence>
<dbReference type="PANTHER" id="PTHR43963">
    <property type="entry name" value="CARBONYL REDUCTASE 1-RELATED"/>
    <property type="match status" value="1"/>
</dbReference>
<dbReference type="Proteomes" id="UP001374579">
    <property type="component" value="Unassembled WGS sequence"/>
</dbReference>
<reference evidence="6 7" key="1">
    <citation type="submission" date="2024-02" db="EMBL/GenBank/DDBJ databases">
        <title>Chromosome-scale genome assembly of the rough periwinkle Littorina saxatilis.</title>
        <authorList>
            <person name="De Jode A."/>
            <person name="Faria R."/>
            <person name="Formenti G."/>
            <person name="Sims Y."/>
            <person name="Smith T.P."/>
            <person name="Tracey A."/>
            <person name="Wood J.M.D."/>
            <person name="Zagrodzka Z.B."/>
            <person name="Johannesson K."/>
            <person name="Butlin R.K."/>
            <person name="Leder E.H."/>
        </authorList>
    </citation>
    <scope>NUCLEOTIDE SEQUENCE [LARGE SCALE GENOMIC DNA]</scope>
    <source>
        <strain evidence="6">Snail1</strain>
        <tissue evidence="6">Muscle</tissue>
    </source>
</reference>
<comment type="caution">
    <text evidence="6">The sequence shown here is derived from an EMBL/GenBank/DDBJ whole genome shotgun (WGS) entry which is preliminary data.</text>
</comment>
<dbReference type="InterPro" id="IPR045313">
    <property type="entry name" value="CBR1-like"/>
</dbReference>
<name>A0AAN9BJP1_9CAEN</name>
<accession>A0AAN9BJP1</accession>
<dbReference type="SUPFAM" id="SSF51735">
    <property type="entry name" value="NAD(P)-binding Rossmann-fold domains"/>
    <property type="match status" value="1"/>
</dbReference>
<dbReference type="InterPro" id="IPR020904">
    <property type="entry name" value="Sc_DH/Rdtase_CS"/>
</dbReference>
<dbReference type="InterPro" id="IPR036291">
    <property type="entry name" value="NAD(P)-bd_dom_sf"/>
</dbReference>
<keyword evidence="2" id="KW-0521">NADP</keyword>
<dbReference type="Pfam" id="PF00106">
    <property type="entry name" value="adh_short"/>
    <property type="match status" value="1"/>
</dbReference>
<dbReference type="CDD" id="cd05324">
    <property type="entry name" value="carb_red_PTCR-like_SDR_c"/>
    <property type="match status" value="1"/>
</dbReference>
<dbReference type="GO" id="GO:0004090">
    <property type="term" value="F:carbonyl reductase (NADPH) activity"/>
    <property type="evidence" value="ECO:0007669"/>
    <property type="project" value="UniProtKB-EC"/>
</dbReference>
<evidence type="ECO:0000256" key="1">
    <source>
        <dbReference type="ARBA" id="ARBA00006484"/>
    </source>
</evidence>
<dbReference type="PRINTS" id="PR00080">
    <property type="entry name" value="SDRFAMILY"/>
</dbReference>
<evidence type="ECO:0000313" key="7">
    <source>
        <dbReference type="Proteomes" id="UP001374579"/>
    </source>
</evidence>
<comment type="similarity">
    <text evidence="1 5">Belongs to the short-chain dehydrogenases/reductases (SDR) family.</text>
</comment>
<dbReference type="PRINTS" id="PR00081">
    <property type="entry name" value="GDHRDH"/>
</dbReference>
<gene>
    <name evidence="6" type="ORF">V1264_017650</name>
</gene>
<evidence type="ECO:0000256" key="5">
    <source>
        <dbReference type="RuleBase" id="RU000363"/>
    </source>
</evidence>
<evidence type="ECO:0000313" key="6">
    <source>
        <dbReference type="EMBL" id="KAK7106386.1"/>
    </source>
</evidence>
<evidence type="ECO:0000256" key="4">
    <source>
        <dbReference type="ARBA" id="ARBA00026118"/>
    </source>
</evidence>
<dbReference type="Gene3D" id="3.40.50.720">
    <property type="entry name" value="NAD(P)-binding Rossmann-like Domain"/>
    <property type="match status" value="1"/>
</dbReference>
<dbReference type="AlphaFoldDB" id="A0AAN9BJP1"/>
<sequence>MARATKVAVVTGGNKGIGLEVVRGLCRKFDGDVILTARDEAKGHAAVERLVRESEVEPLFRQLDISNHGSIHRLSNFLLDTYGGLDILVNNAGVMYPMGRGEVEALSTQVRDTMRVNFWGCLDCCKVLFPHLRPGARVVNVTSMYCRSTLRECSPPLRAQLTDPHITMAQLEKLMTDFQRCADAGTNLVNGWPTFAYGVSKIGVTAMTQIQQQEMDQSGHKDDILINACCPGWCRTDIGGHGASKSAAQGADTPVYLSLLPPGTRSPRGALLSDRTIQKWG</sequence>
<keyword evidence="7" id="KW-1185">Reference proteome</keyword>
<keyword evidence="3" id="KW-0560">Oxidoreductase</keyword>
<protein>
    <recommendedName>
        <fullName evidence="4">carbonyl reductase (NADPH)</fullName>
        <ecNumber evidence="4">1.1.1.184</ecNumber>
    </recommendedName>
</protein>
<dbReference type="InterPro" id="IPR002347">
    <property type="entry name" value="SDR_fam"/>
</dbReference>
<dbReference type="EC" id="1.1.1.184" evidence="4"/>
<evidence type="ECO:0000256" key="3">
    <source>
        <dbReference type="ARBA" id="ARBA00023002"/>
    </source>
</evidence>